<gene>
    <name evidence="2" type="ORF">LUZ63_003716</name>
</gene>
<evidence type="ECO:0000313" key="3">
    <source>
        <dbReference type="Proteomes" id="UP001151287"/>
    </source>
</evidence>
<proteinExistence type="predicted"/>
<evidence type="ECO:0000313" key="2">
    <source>
        <dbReference type="EMBL" id="KAJ1703937.1"/>
    </source>
</evidence>
<evidence type="ECO:0000256" key="1">
    <source>
        <dbReference type="SAM" id="MobiDB-lite"/>
    </source>
</evidence>
<dbReference type="OrthoDB" id="705734at2759"/>
<accession>A0A9Q0D156</accession>
<protein>
    <submittedName>
        <fullName evidence="2">Uncharacterized protein</fullName>
    </submittedName>
</protein>
<dbReference type="AlphaFoldDB" id="A0A9Q0D156"/>
<reference evidence="2" key="1">
    <citation type="journal article" date="2022" name="Cell">
        <title>Repeat-based holocentromeres influence genome architecture and karyotype evolution.</title>
        <authorList>
            <person name="Hofstatter P.G."/>
            <person name="Thangavel G."/>
            <person name="Lux T."/>
            <person name="Neumann P."/>
            <person name="Vondrak T."/>
            <person name="Novak P."/>
            <person name="Zhang M."/>
            <person name="Costa L."/>
            <person name="Castellani M."/>
            <person name="Scott A."/>
            <person name="Toegelov H."/>
            <person name="Fuchs J."/>
            <person name="Mata-Sucre Y."/>
            <person name="Dias Y."/>
            <person name="Vanzela A.L.L."/>
            <person name="Huettel B."/>
            <person name="Almeida C.C.S."/>
            <person name="Simkova H."/>
            <person name="Souza G."/>
            <person name="Pedrosa-Harand A."/>
            <person name="Macas J."/>
            <person name="Mayer K.F.X."/>
            <person name="Houben A."/>
            <person name="Marques A."/>
        </authorList>
    </citation>
    <scope>NUCLEOTIDE SEQUENCE</scope>
    <source>
        <strain evidence="2">RhyBre1mFocal</strain>
    </source>
</reference>
<dbReference type="EMBL" id="JAMQYH010000001">
    <property type="protein sequence ID" value="KAJ1703937.1"/>
    <property type="molecule type" value="Genomic_DNA"/>
</dbReference>
<feature type="region of interest" description="Disordered" evidence="1">
    <location>
        <begin position="25"/>
        <end position="44"/>
    </location>
</feature>
<sequence>MGNSCLKPRALTSWVDDEEDYEQVSKSNEEKRKCKDKNEYSSSSSLLKIKITKRQLEEILKLSSMRQLPMELVLSNFINSRNTVLLSEQTSRWRPKLQSIAEQDE</sequence>
<organism evidence="2 3">
    <name type="scientific">Rhynchospora breviuscula</name>
    <dbReference type="NCBI Taxonomy" id="2022672"/>
    <lineage>
        <taxon>Eukaryota</taxon>
        <taxon>Viridiplantae</taxon>
        <taxon>Streptophyta</taxon>
        <taxon>Embryophyta</taxon>
        <taxon>Tracheophyta</taxon>
        <taxon>Spermatophyta</taxon>
        <taxon>Magnoliopsida</taxon>
        <taxon>Liliopsida</taxon>
        <taxon>Poales</taxon>
        <taxon>Cyperaceae</taxon>
        <taxon>Cyperoideae</taxon>
        <taxon>Rhynchosporeae</taxon>
        <taxon>Rhynchospora</taxon>
    </lineage>
</organism>
<comment type="caution">
    <text evidence="2">The sequence shown here is derived from an EMBL/GenBank/DDBJ whole genome shotgun (WGS) entry which is preliminary data.</text>
</comment>
<keyword evidence="3" id="KW-1185">Reference proteome</keyword>
<dbReference type="PANTHER" id="PTHR33647">
    <property type="entry name" value="OS01G0793900 PROTEIN"/>
    <property type="match status" value="1"/>
</dbReference>
<dbReference type="PANTHER" id="PTHR33647:SF5">
    <property type="entry name" value="OS01G0793900 PROTEIN"/>
    <property type="match status" value="1"/>
</dbReference>
<feature type="compositionally biased region" description="Basic and acidic residues" evidence="1">
    <location>
        <begin position="27"/>
        <end position="39"/>
    </location>
</feature>
<dbReference type="Proteomes" id="UP001151287">
    <property type="component" value="Unassembled WGS sequence"/>
</dbReference>
<name>A0A9Q0D156_9POAL</name>